<organism evidence="1 2">
    <name type="scientific">Mycena albidolilacea</name>
    <dbReference type="NCBI Taxonomy" id="1033008"/>
    <lineage>
        <taxon>Eukaryota</taxon>
        <taxon>Fungi</taxon>
        <taxon>Dikarya</taxon>
        <taxon>Basidiomycota</taxon>
        <taxon>Agaricomycotina</taxon>
        <taxon>Agaricomycetes</taxon>
        <taxon>Agaricomycetidae</taxon>
        <taxon>Agaricales</taxon>
        <taxon>Marasmiineae</taxon>
        <taxon>Mycenaceae</taxon>
        <taxon>Mycena</taxon>
    </lineage>
</organism>
<name>A0AAD6ZMF4_9AGAR</name>
<reference evidence="1" key="1">
    <citation type="submission" date="2023-03" db="EMBL/GenBank/DDBJ databases">
        <title>Massive genome expansion in bonnet fungi (Mycena s.s.) driven by repeated elements and novel gene families across ecological guilds.</title>
        <authorList>
            <consortium name="Lawrence Berkeley National Laboratory"/>
            <person name="Harder C.B."/>
            <person name="Miyauchi S."/>
            <person name="Viragh M."/>
            <person name="Kuo A."/>
            <person name="Thoen E."/>
            <person name="Andreopoulos B."/>
            <person name="Lu D."/>
            <person name="Skrede I."/>
            <person name="Drula E."/>
            <person name="Henrissat B."/>
            <person name="Morin E."/>
            <person name="Kohler A."/>
            <person name="Barry K."/>
            <person name="LaButti K."/>
            <person name="Morin E."/>
            <person name="Salamov A."/>
            <person name="Lipzen A."/>
            <person name="Mereny Z."/>
            <person name="Hegedus B."/>
            <person name="Baldrian P."/>
            <person name="Stursova M."/>
            <person name="Weitz H."/>
            <person name="Taylor A."/>
            <person name="Grigoriev I.V."/>
            <person name="Nagy L.G."/>
            <person name="Martin F."/>
            <person name="Kauserud H."/>
        </authorList>
    </citation>
    <scope>NUCLEOTIDE SEQUENCE</scope>
    <source>
        <strain evidence="1">CBHHK002</strain>
    </source>
</reference>
<keyword evidence="2" id="KW-1185">Reference proteome</keyword>
<accession>A0AAD6ZMF4</accession>
<feature type="non-terminal residue" evidence="1">
    <location>
        <position position="1"/>
    </location>
</feature>
<gene>
    <name evidence="1" type="ORF">DFH08DRAFT_708796</name>
</gene>
<protein>
    <submittedName>
        <fullName evidence="1">Uncharacterized protein</fullName>
    </submittedName>
</protein>
<dbReference type="AlphaFoldDB" id="A0AAD6ZMF4"/>
<sequence>MFSKGHVHDLTVPYFMQSGGAMAFFREVLKMDPADVLAKFELWCCARDKGFTGLDTLASMRKEVTNMIKTGLVLACKKTKCAMNYERYIKAVVLGYGCALIGWPQSVNFTSPTNISTVDEMRTLRDALRDGTCRWKVLNAAEKEKWRQEYEEKVESGEIVEHVRKVRGDKG</sequence>
<proteinExistence type="predicted"/>
<comment type="caution">
    <text evidence="1">The sequence shown here is derived from an EMBL/GenBank/DDBJ whole genome shotgun (WGS) entry which is preliminary data.</text>
</comment>
<dbReference type="EMBL" id="JARIHO010000037">
    <property type="protein sequence ID" value="KAJ7330274.1"/>
    <property type="molecule type" value="Genomic_DNA"/>
</dbReference>
<evidence type="ECO:0000313" key="2">
    <source>
        <dbReference type="Proteomes" id="UP001218218"/>
    </source>
</evidence>
<dbReference type="Proteomes" id="UP001218218">
    <property type="component" value="Unassembled WGS sequence"/>
</dbReference>
<evidence type="ECO:0000313" key="1">
    <source>
        <dbReference type="EMBL" id="KAJ7330274.1"/>
    </source>
</evidence>